<feature type="transmembrane region" description="Helical" evidence="1">
    <location>
        <begin position="213"/>
        <end position="235"/>
    </location>
</feature>
<name>A0A8H3HMJ5_9AGAM</name>
<gene>
    <name evidence="3" type="ORF">RDB_LOCUS45160</name>
</gene>
<keyword evidence="1" id="KW-0472">Membrane</keyword>
<feature type="domain" description="DUF6533" evidence="2">
    <location>
        <begin position="27"/>
        <end position="71"/>
    </location>
</feature>
<proteinExistence type="predicted"/>
<keyword evidence="1" id="KW-1133">Transmembrane helix</keyword>
<evidence type="ECO:0000256" key="1">
    <source>
        <dbReference type="SAM" id="Phobius"/>
    </source>
</evidence>
<evidence type="ECO:0000313" key="4">
    <source>
        <dbReference type="Proteomes" id="UP000663827"/>
    </source>
</evidence>
<feature type="transmembrane region" description="Helical" evidence="1">
    <location>
        <begin position="286"/>
        <end position="305"/>
    </location>
</feature>
<comment type="caution">
    <text evidence="3">The sequence shown here is derived from an EMBL/GenBank/DDBJ whole genome shotgun (WGS) entry which is preliminary data.</text>
</comment>
<evidence type="ECO:0000259" key="2">
    <source>
        <dbReference type="Pfam" id="PF20151"/>
    </source>
</evidence>
<dbReference type="Proteomes" id="UP000663827">
    <property type="component" value="Unassembled WGS sequence"/>
</dbReference>
<dbReference type="EMBL" id="CAJNJQ010000892">
    <property type="protein sequence ID" value="CAE7107048.1"/>
    <property type="molecule type" value="Genomic_DNA"/>
</dbReference>
<feature type="transmembrane region" description="Helical" evidence="1">
    <location>
        <begin position="61"/>
        <end position="85"/>
    </location>
</feature>
<reference evidence="3" key="1">
    <citation type="submission" date="2021-01" db="EMBL/GenBank/DDBJ databases">
        <authorList>
            <person name="Kaushik A."/>
        </authorList>
    </citation>
    <scope>NUCLEOTIDE SEQUENCE</scope>
    <source>
        <strain evidence="3">AG5</strain>
    </source>
</reference>
<accession>A0A8H3HMJ5</accession>
<dbReference type="InterPro" id="IPR045340">
    <property type="entry name" value="DUF6533"/>
</dbReference>
<dbReference type="AlphaFoldDB" id="A0A8H3HMJ5"/>
<evidence type="ECO:0000313" key="3">
    <source>
        <dbReference type="EMBL" id="CAE7107048.1"/>
    </source>
</evidence>
<feature type="transmembrane region" description="Helical" evidence="1">
    <location>
        <begin position="24"/>
        <end position="41"/>
    </location>
</feature>
<feature type="transmembrane region" description="Helical" evidence="1">
    <location>
        <begin position="136"/>
        <end position="156"/>
    </location>
</feature>
<protein>
    <recommendedName>
        <fullName evidence="2">DUF6533 domain-containing protein</fullName>
    </recommendedName>
</protein>
<feature type="transmembrane region" description="Helical" evidence="1">
    <location>
        <begin position="255"/>
        <end position="280"/>
    </location>
</feature>
<feature type="transmembrane region" description="Helical" evidence="1">
    <location>
        <begin position="168"/>
        <end position="193"/>
    </location>
</feature>
<sequence length="342" mass="38118">MSLFGLPTGELVDTIVFYHGQHQLAKYIAIVSLTLLVYDWIINIDLEVEFVWRASWSWGRVIYHANRIWSLTLLGTVLAGAHLITQDTIIVDNDTRQLFFLWMTLAPLQPLLDVRLSPFFPSAVDALSVDSCTRVGFMYSYGGICQYSIISTMFLLRCWALFDKKRVVWMLCGGFVGTVIIGVFVANFIISFLDNPLPNIFSGCYILIPGYLWMPYVAPLIYESTLFGLTLWRIYSLSKGIGATPLLQTLAQNGVAYFATLVLLVILGFIGATVKFLMIAANGSGLFTAISSIVCSHLIFSLYEITGEETLGRRIQTGTRSSGLIPQFAIPLQSFTTTQYST</sequence>
<dbReference type="Pfam" id="PF20151">
    <property type="entry name" value="DUF6533"/>
    <property type="match status" value="1"/>
</dbReference>
<keyword evidence="1" id="KW-0812">Transmembrane</keyword>
<organism evidence="3 4">
    <name type="scientific">Rhizoctonia solani</name>
    <dbReference type="NCBI Taxonomy" id="456999"/>
    <lineage>
        <taxon>Eukaryota</taxon>
        <taxon>Fungi</taxon>
        <taxon>Dikarya</taxon>
        <taxon>Basidiomycota</taxon>
        <taxon>Agaricomycotina</taxon>
        <taxon>Agaricomycetes</taxon>
        <taxon>Cantharellales</taxon>
        <taxon>Ceratobasidiaceae</taxon>
        <taxon>Rhizoctonia</taxon>
    </lineage>
</organism>